<accession>A0A396SEV4</accession>
<dbReference type="Pfam" id="PF00578">
    <property type="entry name" value="AhpC-TSA"/>
    <property type="match status" value="1"/>
</dbReference>
<name>A0A396SEV4_9BACL</name>
<dbReference type="PANTHER" id="PTHR42852">
    <property type="entry name" value="THIOL:DISULFIDE INTERCHANGE PROTEIN DSBE"/>
    <property type="match status" value="1"/>
</dbReference>
<dbReference type="Gene3D" id="3.40.30.10">
    <property type="entry name" value="Glutaredoxin"/>
    <property type="match status" value="1"/>
</dbReference>
<dbReference type="Proteomes" id="UP000265692">
    <property type="component" value="Unassembled WGS sequence"/>
</dbReference>
<dbReference type="RefSeq" id="WP_118874815.1">
    <property type="nucleotide sequence ID" value="NZ_QWEI01000001.1"/>
</dbReference>
<reference evidence="3 4" key="1">
    <citation type="submission" date="2018-08" db="EMBL/GenBank/DDBJ databases">
        <title>Lysinibacillus sp. YLB-03 draft genome sequence.</title>
        <authorList>
            <person name="Yu L."/>
        </authorList>
    </citation>
    <scope>NUCLEOTIDE SEQUENCE [LARGE SCALE GENOMIC DNA]</scope>
    <source>
        <strain evidence="3 4">YLB-03</strain>
    </source>
</reference>
<dbReference type="CDD" id="cd02966">
    <property type="entry name" value="TlpA_like_family"/>
    <property type="match status" value="1"/>
</dbReference>
<evidence type="ECO:0000313" key="4">
    <source>
        <dbReference type="Proteomes" id="UP000265692"/>
    </source>
</evidence>
<gene>
    <name evidence="3" type="ORF">D1B33_02840</name>
</gene>
<dbReference type="InterPro" id="IPR013766">
    <property type="entry name" value="Thioredoxin_domain"/>
</dbReference>
<keyword evidence="1" id="KW-1015">Disulfide bond</keyword>
<dbReference type="GO" id="GO:0016209">
    <property type="term" value="F:antioxidant activity"/>
    <property type="evidence" value="ECO:0007669"/>
    <property type="project" value="InterPro"/>
</dbReference>
<comment type="caution">
    <text evidence="3">The sequence shown here is derived from an EMBL/GenBank/DDBJ whole genome shotgun (WGS) entry which is preliminary data.</text>
</comment>
<keyword evidence="4" id="KW-1185">Reference proteome</keyword>
<feature type="domain" description="Thioredoxin" evidence="2">
    <location>
        <begin position="1"/>
        <end position="144"/>
    </location>
</feature>
<evidence type="ECO:0000259" key="2">
    <source>
        <dbReference type="PROSITE" id="PS51352"/>
    </source>
</evidence>
<evidence type="ECO:0000313" key="3">
    <source>
        <dbReference type="EMBL" id="RHW39805.1"/>
    </source>
</evidence>
<organism evidence="3 4">
    <name type="scientific">Ureibacillus yapensis</name>
    <dbReference type="NCBI Taxonomy" id="2304605"/>
    <lineage>
        <taxon>Bacteria</taxon>
        <taxon>Bacillati</taxon>
        <taxon>Bacillota</taxon>
        <taxon>Bacilli</taxon>
        <taxon>Bacillales</taxon>
        <taxon>Caryophanaceae</taxon>
        <taxon>Ureibacillus</taxon>
    </lineage>
</organism>
<proteinExistence type="predicted"/>
<dbReference type="InterPro" id="IPR000866">
    <property type="entry name" value="AhpC/TSA"/>
</dbReference>
<dbReference type="OrthoDB" id="9811352at2"/>
<dbReference type="InterPro" id="IPR036249">
    <property type="entry name" value="Thioredoxin-like_sf"/>
</dbReference>
<dbReference type="PROSITE" id="PS51352">
    <property type="entry name" value="THIOREDOXIN_2"/>
    <property type="match status" value="1"/>
</dbReference>
<dbReference type="SUPFAM" id="SSF52833">
    <property type="entry name" value="Thioredoxin-like"/>
    <property type="match status" value="1"/>
</dbReference>
<dbReference type="InterPro" id="IPR050553">
    <property type="entry name" value="Thioredoxin_ResA/DsbE_sf"/>
</dbReference>
<evidence type="ECO:0000256" key="1">
    <source>
        <dbReference type="ARBA" id="ARBA00023157"/>
    </source>
</evidence>
<dbReference type="GO" id="GO:0016491">
    <property type="term" value="F:oxidoreductase activity"/>
    <property type="evidence" value="ECO:0007669"/>
    <property type="project" value="InterPro"/>
</dbReference>
<dbReference type="EMBL" id="QWEI01000001">
    <property type="protein sequence ID" value="RHW39805.1"/>
    <property type="molecule type" value="Genomic_DNA"/>
</dbReference>
<sequence length="145" mass="17178">MKLRSPMPELTGETAWINGQVKREELMGKPTIIHFWSISCHSCKESLSEVRFLREKYGNRIHFISVHMPRSKEDTNLEKIKKRALKYNMTQPIFVDSKLELSDRFHNQYVPSYYIFDRKGNLRYLQAGDSGLKLLEKRIVKLMNE</sequence>
<dbReference type="AlphaFoldDB" id="A0A396SEV4"/>
<dbReference type="PANTHER" id="PTHR42852:SF12">
    <property type="entry name" value="THIOL-DISULFIDE OXIDOREDUCTASE YKUV"/>
    <property type="match status" value="1"/>
</dbReference>
<protein>
    <submittedName>
        <fullName evidence="3">TlpA family protein disulfide reductase</fullName>
    </submittedName>
</protein>